<keyword evidence="6 10" id="KW-1133">Transmembrane helix</keyword>
<dbReference type="PANTHER" id="PTHR13412:SF0">
    <property type="entry name" value="T-CELL IMMUNOMODULATORY PROTEIN"/>
    <property type="match status" value="1"/>
</dbReference>
<comment type="caution">
    <text evidence="12">The sequence shown here is derived from an EMBL/GenBank/DDBJ whole genome shotgun (WGS) entry which is preliminary data.</text>
</comment>
<dbReference type="AlphaFoldDB" id="A0A504Y2U4"/>
<dbReference type="InterPro" id="IPR039744">
    <property type="entry name" value="RIbosomal_uS14_euk_arc"/>
</dbReference>
<dbReference type="VEuPathDB" id="TriTrypDB:LDHU3_28.3200"/>
<keyword evidence="8" id="KW-0325">Glycoprotein</keyword>
<dbReference type="InterPro" id="IPR024881">
    <property type="entry name" value="Tip"/>
</dbReference>
<dbReference type="Proteomes" id="UP000318447">
    <property type="component" value="Unassembled WGS sequence"/>
</dbReference>
<dbReference type="InterPro" id="IPR043140">
    <property type="entry name" value="Ribosomal_uS14_sf"/>
</dbReference>
<dbReference type="GO" id="GO:0008270">
    <property type="term" value="F:zinc ion binding"/>
    <property type="evidence" value="ECO:0007669"/>
    <property type="project" value="InterPro"/>
</dbReference>
<sequence length="904" mass="97750">MGSAAVTRTHASRSPRGHHGMRSLPLLSLVVLSVLHVLLILIGVTHAAVERQGEGVLLGQWADATSTYFGTTATPFVLENGTTVYLPAPPLRVLTLVDWQNQRHTEFLSSWPNQSSLTLWANRNTAISYASRIISSDLVYRAAWSTGPLPAKTASGSTVGDAELKVVSAMAADLLGIGELDIVVQASNGSIWVLNHSSVASTSSSSSKSAFEPIFVINADAAAASVTTTVTATSDVSMQFKVPNAPQLAVVPDVLCDLANPHAAQTAMAFVNADDQLVLLSRTTNATMASTVQWPPHYVARVLVDEHSNTTQRAVLPLSVALADVNEDCAAELLYAVRDTQEHRYEVHMLSQSGLSVPAASSLLLLQLAEDAGERYGETFTLADVNGDGLPELLLSVQLANATSSCTAADTADVPEPCTPYHAIRVFYPIRASGVSGAPSCGLSASSDERHLTYTFAQSELLALTAEWCGVADWIEGNQPTAGGSFPLYMPSYPSAPLVLRPGDYNRDRLVDLIIPSSFGPLVLTSRAVSGARSMVCTPLDASAGVSAVKQATKNSKLTSSSTAYREAYRTATPFFGTLAQLGRLEVVLTHHRQYSSTVTSRTAVVTAADFTRSAMQVYQNGAVPSRSYFLSASAITAAAHGAACVGATHHMTWQDIHMRSHWATVTQLERTQGHALLPSQVLVGLDETFSYVHDYTVGLRVTQRTSDVESTSHENKSSMTELMQTVQRKEWPSYLVPNAAVFAQLTPIDKPHEWSLEMYLPTSTYRVLLVTALAVALVAIGLPVVWLRCGEMRRDYNDRAALGRKLHLPRALKLPRFPYHGGTNGPFSLLPLLSVHYIAERHNAASMGHLDQWRSRQKIGMGKGARCCVICSNQKALIRKYELNVCRQCFRENAEHIGFTKLR</sequence>
<dbReference type="VEuPathDB" id="TriTrypDB:LdBPK_282650.1"/>
<dbReference type="GO" id="GO:0005840">
    <property type="term" value="C:ribosome"/>
    <property type="evidence" value="ECO:0007669"/>
    <property type="project" value="UniProtKB-KW"/>
</dbReference>
<dbReference type="VEuPathDB" id="TriTrypDB:LDHU3_28.3570"/>
<keyword evidence="4 10" id="KW-0812">Transmembrane</keyword>
<keyword evidence="7 10" id="KW-0472">Membrane</keyword>
<evidence type="ECO:0000256" key="3">
    <source>
        <dbReference type="ARBA" id="ARBA00009083"/>
    </source>
</evidence>
<dbReference type="VEuPathDB" id="TriTrypDB:LdCL_280031600"/>
<evidence type="ECO:0000256" key="10">
    <source>
        <dbReference type="SAM" id="Phobius"/>
    </source>
</evidence>
<evidence type="ECO:0000259" key="11">
    <source>
        <dbReference type="Pfam" id="PF23122"/>
    </source>
</evidence>
<dbReference type="Pfam" id="PF00253">
    <property type="entry name" value="Ribosomal_S14"/>
    <property type="match status" value="1"/>
</dbReference>
<dbReference type="VEuPathDB" id="TriTrypDB:LdBPK_282640.1"/>
<accession>A0A504Y2U4</accession>
<dbReference type="VEuPathDB" id="TriTrypDB:LdCL_280031500"/>
<comment type="similarity">
    <text evidence="3">Belongs to the universal ribosomal protein uS14 family.</text>
</comment>
<protein>
    <submittedName>
        <fullName evidence="12">Ribosomal protein S14p/S29e family protein</fullName>
    </submittedName>
</protein>
<keyword evidence="9" id="KW-0687">Ribonucleoprotein</keyword>
<evidence type="ECO:0000256" key="9">
    <source>
        <dbReference type="ARBA" id="ARBA00023274"/>
    </source>
</evidence>
<dbReference type="NCBIfam" id="NF004424">
    <property type="entry name" value="PRK05766.1"/>
    <property type="match status" value="1"/>
</dbReference>
<name>A0A504Y2U4_LEIDO</name>
<comment type="subcellular location">
    <subcellularLocation>
        <location evidence="1">Membrane</location>
        <topology evidence="1">Single-pass type I membrane protein</topology>
    </subcellularLocation>
</comment>
<feature type="domain" description="T-cell immunomodulatory protein TIP C2" evidence="11">
    <location>
        <begin position="641"/>
        <end position="760"/>
    </location>
</feature>
<dbReference type="InterPro" id="IPR028994">
    <property type="entry name" value="Integrin_alpha_N"/>
</dbReference>
<dbReference type="SUPFAM" id="SSF69318">
    <property type="entry name" value="Integrin alpha N-terminal domain"/>
    <property type="match status" value="1"/>
</dbReference>
<organism evidence="12 13">
    <name type="scientific">Leishmania donovani</name>
    <dbReference type="NCBI Taxonomy" id="5661"/>
    <lineage>
        <taxon>Eukaryota</taxon>
        <taxon>Discoba</taxon>
        <taxon>Euglenozoa</taxon>
        <taxon>Kinetoplastea</taxon>
        <taxon>Metakinetoplastina</taxon>
        <taxon>Trypanosomatida</taxon>
        <taxon>Trypanosomatidae</taxon>
        <taxon>Leishmaniinae</taxon>
        <taxon>Leishmania</taxon>
    </lineage>
</organism>
<keyword evidence="5 12" id="KW-0689">Ribosomal protein</keyword>
<evidence type="ECO:0000313" key="12">
    <source>
        <dbReference type="EMBL" id="TPP54389.1"/>
    </source>
</evidence>
<proteinExistence type="inferred from homology"/>
<dbReference type="Pfam" id="PF23122">
    <property type="entry name" value="C2_ITFG1"/>
    <property type="match status" value="1"/>
</dbReference>
<evidence type="ECO:0000256" key="5">
    <source>
        <dbReference type="ARBA" id="ARBA00022980"/>
    </source>
</evidence>
<reference evidence="13" key="1">
    <citation type="submission" date="2019-02" db="EMBL/GenBank/DDBJ databases">
        <title>FDA dAtabase for Regulatory Grade micrObial Sequences (FDA-ARGOS): Supporting development and validation of Infectious Disease Dx tests.</title>
        <authorList>
            <person name="Duncan R."/>
            <person name="Fisher C."/>
            <person name="Tallon L."/>
            <person name="Sadzewicz L."/>
            <person name="Sengamalay N."/>
            <person name="Ott S."/>
            <person name="Godinez A."/>
            <person name="Nagaraj S."/>
            <person name="Vavikolanu K."/>
            <person name="Nadendla S."/>
            <person name="Aluvathingal J."/>
            <person name="Sichtig H."/>
        </authorList>
    </citation>
    <scope>NUCLEOTIDE SEQUENCE [LARGE SCALE GENOMIC DNA]</scope>
    <source>
        <strain evidence="13">FDAARGOS_361</strain>
    </source>
</reference>
<evidence type="ECO:0000256" key="2">
    <source>
        <dbReference type="ARBA" id="ARBA00006496"/>
    </source>
</evidence>
<dbReference type="Gene3D" id="4.10.830.10">
    <property type="entry name" value="30s Ribosomal Protein S14, Chain N"/>
    <property type="match status" value="1"/>
</dbReference>
<evidence type="ECO:0000313" key="13">
    <source>
        <dbReference type="Proteomes" id="UP000318447"/>
    </source>
</evidence>
<evidence type="ECO:0000256" key="1">
    <source>
        <dbReference type="ARBA" id="ARBA00004479"/>
    </source>
</evidence>
<dbReference type="GO" id="GO:0005886">
    <property type="term" value="C:plasma membrane"/>
    <property type="evidence" value="ECO:0007669"/>
    <property type="project" value="TreeGrafter"/>
</dbReference>
<dbReference type="InterPro" id="IPR057089">
    <property type="entry name" value="C2_TIP"/>
</dbReference>
<evidence type="ECO:0000256" key="7">
    <source>
        <dbReference type="ARBA" id="ARBA00023136"/>
    </source>
</evidence>
<dbReference type="PANTHER" id="PTHR13412">
    <property type="entry name" value="T-CELL IMMUNOMODULATORY PROTEIN HOMOLOG"/>
    <property type="match status" value="1"/>
</dbReference>
<dbReference type="GO" id="GO:0003735">
    <property type="term" value="F:structural constituent of ribosome"/>
    <property type="evidence" value="ECO:0007669"/>
    <property type="project" value="InterPro"/>
</dbReference>
<dbReference type="EMBL" id="RHLC01000012">
    <property type="protein sequence ID" value="TPP54389.1"/>
    <property type="molecule type" value="Genomic_DNA"/>
</dbReference>
<evidence type="ECO:0000256" key="8">
    <source>
        <dbReference type="ARBA" id="ARBA00023180"/>
    </source>
</evidence>
<evidence type="ECO:0000256" key="4">
    <source>
        <dbReference type="ARBA" id="ARBA00022692"/>
    </source>
</evidence>
<dbReference type="Gene3D" id="2.130.10.130">
    <property type="entry name" value="Integrin alpha, N-terminal"/>
    <property type="match status" value="1"/>
</dbReference>
<dbReference type="InterPro" id="IPR001209">
    <property type="entry name" value="Ribosomal_uS14"/>
</dbReference>
<evidence type="ECO:0000256" key="6">
    <source>
        <dbReference type="ARBA" id="ARBA00022989"/>
    </source>
</evidence>
<gene>
    <name evidence="12" type="ORF">CGC21_22740</name>
</gene>
<dbReference type="GO" id="GO:1990904">
    <property type="term" value="C:ribonucleoprotein complex"/>
    <property type="evidence" value="ECO:0007669"/>
    <property type="project" value="UniProtKB-KW"/>
</dbReference>
<dbReference type="FunFam" id="4.10.830.10:FF:000002">
    <property type="entry name" value="40S ribosomal protein S29"/>
    <property type="match status" value="1"/>
</dbReference>
<comment type="similarity">
    <text evidence="2">Belongs to the TIP family.</text>
</comment>
<feature type="transmembrane region" description="Helical" evidence="10">
    <location>
        <begin position="766"/>
        <end position="788"/>
    </location>
</feature>
<dbReference type="GO" id="GO:0006412">
    <property type="term" value="P:translation"/>
    <property type="evidence" value="ECO:0007669"/>
    <property type="project" value="InterPro"/>
</dbReference>